<gene>
    <name evidence="3" type="ORF">CTAYLR_000803</name>
</gene>
<name>A0AAD7UPE8_9STRA</name>
<dbReference type="PANTHER" id="PTHR16517">
    <property type="entry name" value="TUBBY-RELATED"/>
    <property type="match status" value="1"/>
</dbReference>
<organism evidence="3 4">
    <name type="scientific">Chrysophaeum taylorii</name>
    <dbReference type="NCBI Taxonomy" id="2483200"/>
    <lineage>
        <taxon>Eukaryota</taxon>
        <taxon>Sar</taxon>
        <taxon>Stramenopiles</taxon>
        <taxon>Ochrophyta</taxon>
        <taxon>Pelagophyceae</taxon>
        <taxon>Pelagomonadales</taxon>
        <taxon>Pelagomonadaceae</taxon>
        <taxon>Chrysophaeum</taxon>
    </lineage>
</organism>
<comment type="similarity">
    <text evidence="1">Belongs to the TUB family.</text>
</comment>
<keyword evidence="4" id="KW-1185">Reference proteome</keyword>
<dbReference type="InterPro" id="IPR025659">
    <property type="entry name" value="Tubby-like_C"/>
</dbReference>
<comment type="caution">
    <text evidence="3">The sequence shown here is derived from an EMBL/GenBank/DDBJ whole genome shotgun (WGS) entry which is preliminary data.</text>
</comment>
<dbReference type="Gene3D" id="3.20.90.10">
    <property type="entry name" value="Tubby Protein, Chain A"/>
    <property type="match status" value="1"/>
</dbReference>
<reference evidence="3" key="1">
    <citation type="submission" date="2023-01" db="EMBL/GenBank/DDBJ databases">
        <title>Metagenome sequencing of chrysophaentin producing Chrysophaeum taylorii.</title>
        <authorList>
            <person name="Davison J."/>
            <person name="Bewley C."/>
        </authorList>
    </citation>
    <scope>NUCLEOTIDE SEQUENCE</scope>
    <source>
        <strain evidence="3">NIES-1699</strain>
    </source>
</reference>
<protein>
    <recommendedName>
        <fullName evidence="2">Tubby C-terminal domain-containing protein</fullName>
    </recommendedName>
</protein>
<evidence type="ECO:0000313" key="3">
    <source>
        <dbReference type="EMBL" id="KAJ8614523.1"/>
    </source>
</evidence>
<evidence type="ECO:0000313" key="4">
    <source>
        <dbReference type="Proteomes" id="UP001230188"/>
    </source>
</evidence>
<dbReference type="PANTHER" id="PTHR16517:SF7">
    <property type="entry name" value="PROTEIN KING TUBBY"/>
    <property type="match status" value="1"/>
</dbReference>
<dbReference type="Pfam" id="PF01167">
    <property type="entry name" value="Tub"/>
    <property type="match status" value="1"/>
</dbReference>
<dbReference type="AlphaFoldDB" id="A0AAD7UPE8"/>
<dbReference type="PRINTS" id="PR01573">
    <property type="entry name" value="SUPERTUBBY"/>
</dbReference>
<evidence type="ECO:0000256" key="1">
    <source>
        <dbReference type="ARBA" id="ARBA00007129"/>
    </source>
</evidence>
<dbReference type="Proteomes" id="UP001230188">
    <property type="component" value="Unassembled WGS sequence"/>
</dbReference>
<proteinExistence type="inferred from homology"/>
<dbReference type="SUPFAM" id="SSF54518">
    <property type="entry name" value="Tubby C-terminal domain-like"/>
    <property type="match status" value="1"/>
</dbReference>
<sequence length="318" mass="35607">MAAIFERTSSCDVCAFEDYESLESGLSREYIASELLTPTSSRRSKKVPREGAQDPWQLCRLLRPRKEEFRLCNEQGGKFMFSAKKIGGDFFISTYEDFEVSPRPKNTASNEGGATATSPKANFGAVLVPHGGTKGPLSYHLYLSRGATRPVEPSEADKPIIEVWPSSVWSAEQQVELRMLRIRIPTPLNETPAHYIHDCASPTSQRPSHPGFFKSNDVQSTIQLRNKLPKWNPQLGCLSLHFGRKRVKASSSKNFLVYTEDSLDDRTRLDSADEAVFQLGKLGSRTFSLDFRYPLSPLQAFAIALTAFNAKHSPNKTR</sequence>
<accession>A0AAD7UPE8</accession>
<feature type="domain" description="Tubby C-terminal" evidence="2">
    <location>
        <begin position="201"/>
        <end position="309"/>
    </location>
</feature>
<dbReference type="InterPro" id="IPR000007">
    <property type="entry name" value="Tubby_C"/>
</dbReference>
<dbReference type="EMBL" id="JAQMWT010000005">
    <property type="protein sequence ID" value="KAJ8614523.1"/>
    <property type="molecule type" value="Genomic_DNA"/>
</dbReference>
<evidence type="ECO:0000259" key="2">
    <source>
        <dbReference type="Pfam" id="PF01167"/>
    </source>
</evidence>